<dbReference type="InterPro" id="IPR008978">
    <property type="entry name" value="HSP20-like_chaperone"/>
</dbReference>
<proteinExistence type="inferred from homology"/>
<evidence type="ECO:0000256" key="2">
    <source>
        <dbReference type="RuleBase" id="RU003616"/>
    </source>
</evidence>
<comment type="similarity">
    <text evidence="1 2">Belongs to the small heat shock protein (HSP20) family.</text>
</comment>
<dbReference type="Proteomes" id="UP001141806">
    <property type="component" value="Unassembled WGS sequence"/>
</dbReference>
<gene>
    <name evidence="4" type="ORF">NE237_023857</name>
</gene>
<keyword evidence="5" id="KW-1185">Reference proteome</keyword>
<dbReference type="PANTHER" id="PTHR47838:SF1">
    <property type="entry name" value="21.7 KDA CLASS VI HEAT SHOCK PROTEIN"/>
    <property type="match status" value="1"/>
</dbReference>
<name>A0A9Q0K6T8_9MAGN</name>
<evidence type="ECO:0000256" key="1">
    <source>
        <dbReference type="PROSITE-ProRule" id="PRU00285"/>
    </source>
</evidence>
<dbReference type="PANTHER" id="PTHR47838">
    <property type="entry name" value="21.7 KDA CLASS VI HEAT SHOCK PROTEIN"/>
    <property type="match status" value="1"/>
</dbReference>
<dbReference type="SUPFAM" id="SSF49764">
    <property type="entry name" value="HSP20-like chaperones"/>
    <property type="match status" value="1"/>
</dbReference>
<evidence type="ECO:0000313" key="4">
    <source>
        <dbReference type="EMBL" id="KAJ4963918.1"/>
    </source>
</evidence>
<evidence type="ECO:0000313" key="5">
    <source>
        <dbReference type="Proteomes" id="UP001141806"/>
    </source>
</evidence>
<accession>A0A9Q0K6T8</accession>
<dbReference type="EMBL" id="JAMYWD010000008">
    <property type="protein sequence ID" value="KAJ4963918.1"/>
    <property type="molecule type" value="Genomic_DNA"/>
</dbReference>
<dbReference type="OrthoDB" id="1431247at2759"/>
<dbReference type="AlphaFoldDB" id="A0A9Q0K6T8"/>
<dbReference type="Pfam" id="PF00011">
    <property type="entry name" value="HSP20"/>
    <property type="match status" value="1"/>
</dbReference>
<feature type="domain" description="SHSP" evidence="3">
    <location>
        <begin position="78"/>
        <end position="196"/>
    </location>
</feature>
<evidence type="ECO:0000259" key="3">
    <source>
        <dbReference type="PROSITE" id="PS01031"/>
    </source>
</evidence>
<reference evidence="4" key="1">
    <citation type="journal article" date="2023" name="Plant J.">
        <title>The genome of the king protea, Protea cynaroides.</title>
        <authorList>
            <person name="Chang J."/>
            <person name="Duong T.A."/>
            <person name="Schoeman C."/>
            <person name="Ma X."/>
            <person name="Roodt D."/>
            <person name="Barker N."/>
            <person name="Li Z."/>
            <person name="Van de Peer Y."/>
            <person name="Mizrachi E."/>
        </authorList>
    </citation>
    <scope>NUCLEOTIDE SEQUENCE</scope>
    <source>
        <tissue evidence="4">Young leaves</tissue>
    </source>
</reference>
<dbReference type="Gene3D" id="2.60.40.790">
    <property type="match status" value="1"/>
</dbReference>
<dbReference type="InterPro" id="IPR002068">
    <property type="entry name" value="A-crystallin/Hsp20_dom"/>
</dbReference>
<sequence length="198" mass="23060">MSSRKQLEVRTEDLNPQKWRVSLTEDMFESLNPKHSPTLLKVFGDGSLFSPLLFGRFFDPSDAFPLWEFESEILLSALRSSGSKSTVDWSETATEYVLKAELPGVGTYNNQVCVENGKIMEISGQWKQQQLRESNTRDWRSGHWWEYGYVRRLELPEYADWRKMEAIVYDDMILEIRIPKIPSKFDIPQASENSTSHE</sequence>
<dbReference type="PROSITE" id="PS01031">
    <property type="entry name" value="SHSP"/>
    <property type="match status" value="1"/>
</dbReference>
<comment type="caution">
    <text evidence="4">The sequence shown here is derived from an EMBL/GenBank/DDBJ whole genome shotgun (WGS) entry which is preliminary data.</text>
</comment>
<organism evidence="4 5">
    <name type="scientific">Protea cynaroides</name>
    <dbReference type="NCBI Taxonomy" id="273540"/>
    <lineage>
        <taxon>Eukaryota</taxon>
        <taxon>Viridiplantae</taxon>
        <taxon>Streptophyta</taxon>
        <taxon>Embryophyta</taxon>
        <taxon>Tracheophyta</taxon>
        <taxon>Spermatophyta</taxon>
        <taxon>Magnoliopsida</taxon>
        <taxon>Proteales</taxon>
        <taxon>Proteaceae</taxon>
        <taxon>Protea</taxon>
    </lineage>
</organism>
<protein>
    <recommendedName>
        <fullName evidence="3">SHSP domain-containing protein</fullName>
    </recommendedName>
</protein>